<protein>
    <submittedName>
        <fullName evidence="10">ZNF3 protein</fullName>
    </submittedName>
</protein>
<feature type="non-terminal residue" evidence="10">
    <location>
        <position position="1"/>
    </location>
</feature>
<keyword evidence="5" id="KW-0862">Zinc</keyword>
<dbReference type="SUPFAM" id="SSF57667">
    <property type="entry name" value="beta-beta-alpha zinc fingers"/>
    <property type="match status" value="4"/>
</dbReference>
<dbReference type="EMBL" id="JAATIS010003638">
    <property type="protein sequence ID" value="KAG2464396.1"/>
    <property type="molecule type" value="Genomic_DNA"/>
</dbReference>
<dbReference type="Proteomes" id="UP000886611">
    <property type="component" value="Unassembled WGS sequence"/>
</dbReference>
<evidence type="ECO:0000256" key="6">
    <source>
        <dbReference type="ARBA" id="ARBA00023015"/>
    </source>
</evidence>
<evidence type="ECO:0000256" key="7">
    <source>
        <dbReference type="ARBA" id="ARBA00023125"/>
    </source>
</evidence>
<keyword evidence="8" id="KW-0804">Transcription</keyword>
<keyword evidence="9" id="KW-0539">Nucleus</keyword>
<keyword evidence="7" id="KW-0238">DNA-binding</keyword>
<dbReference type="FunFam" id="3.30.160.60:FF:002343">
    <property type="entry name" value="Zinc finger protein 33A"/>
    <property type="match status" value="1"/>
</dbReference>
<dbReference type="PROSITE" id="PS50157">
    <property type="entry name" value="ZINC_FINGER_C2H2_2"/>
    <property type="match status" value="6"/>
</dbReference>
<dbReference type="PROSITE" id="PS00028">
    <property type="entry name" value="ZINC_FINGER_C2H2_1"/>
    <property type="match status" value="6"/>
</dbReference>
<dbReference type="GO" id="GO:0000981">
    <property type="term" value="F:DNA-binding transcription factor activity, RNA polymerase II-specific"/>
    <property type="evidence" value="ECO:0007669"/>
    <property type="project" value="TreeGrafter"/>
</dbReference>
<dbReference type="FunFam" id="3.30.160.60:FF:003287">
    <property type="entry name" value="Zgc:113343"/>
    <property type="match status" value="1"/>
</dbReference>
<name>A0A8X8BQN2_POLSE</name>
<dbReference type="SMART" id="SM00355">
    <property type="entry name" value="ZnF_C2H2"/>
    <property type="match status" value="6"/>
</dbReference>
<organism evidence="10 11">
    <name type="scientific">Polypterus senegalus</name>
    <name type="common">Senegal bichir</name>
    <dbReference type="NCBI Taxonomy" id="55291"/>
    <lineage>
        <taxon>Eukaryota</taxon>
        <taxon>Metazoa</taxon>
        <taxon>Chordata</taxon>
        <taxon>Craniata</taxon>
        <taxon>Vertebrata</taxon>
        <taxon>Euteleostomi</taxon>
        <taxon>Actinopterygii</taxon>
        <taxon>Polypteriformes</taxon>
        <taxon>Polypteridae</taxon>
        <taxon>Polypterus</taxon>
    </lineage>
</organism>
<keyword evidence="4" id="KW-0863">Zinc-finger</keyword>
<dbReference type="InterPro" id="IPR013087">
    <property type="entry name" value="Znf_C2H2_type"/>
</dbReference>
<comment type="subcellular location">
    <subcellularLocation>
        <location evidence="1">Nucleus</location>
    </subcellularLocation>
</comment>
<dbReference type="FunFam" id="3.30.160.60:FF:002716">
    <property type="entry name" value="Zinc finger protein 212"/>
    <property type="match status" value="1"/>
</dbReference>
<evidence type="ECO:0000256" key="8">
    <source>
        <dbReference type="ARBA" id="ARBA00023163"/>
    </source>
</evidence>
<keyword evidence="3" id="KW-0677">Repeat</keyword>
<evidence type="ECO:0000256" key="4">
    <source>
        <dbReference type="ARBA" id="ARBA00022771"/>
    </source>
</evidence>
<dbReference type="PANTHER" id="PTHR23226">
    <property type="entry name" value="ZINC FINGER AND SCAN DOMAIN-CONTAINING"/>
    <property type="match status" value="1"/>
</dbReference>
<dbReference type="FunFam" id="3.30.160.60:FF:002281">
    <property type="match status" value="1"/>
</dbReference>
<reference evidence="10 11" key="1">
    <citation type="journal article" date="2021" name="Cell">
        <title>Tracing the genetic footprints of vertebrate landing in non-teleost ray-finned fishes.</title>
        <authorList>
            <person name="Bi X."/>
            <person name="Wang K."/>
            <person name="Yang L."/>
            <person name="Pan H."/>
            <person name="Jiang H."/>
            <person name="Wei Q."/>
            <person name="Fang M."/>
            <person name="Yu H."/>
            <person name="Zhu C."/>
            <person name="Cai Y."/>
            <person name="He Y."/>
            <person name="Gan X."/>
            <person name="Zeng H."/>
            <person name="Yu D."/>
            <person name="Zhu Y."/>
            <person name="Jiang H."/>
            <person name="Qiu Q."/>
            <person name="Yang H."/>
            <person name="Zhang Y.E."/>
            <person name="Wang W."/>
            <person name="Zhu M."/>
            <person name="He S."/>
            <person name="Zhang G."/>
        </authorList>
    </citation>
    <scope>NUCLEOTIDE SEQUENCE [LARGE SCALE GENOMIC DNA]</scope>
    <source>
        <strain evidence="10">Bchr_013</strain>
    </source>
</reference>
<evidence type="ECO:0000256" key="1">
    <source>
        <dbReference type="ARBA" id="ARBA00004123"/>
    </source>
</evidence>
<evidence type="ECO:0000256" key="5">
    <source>
        <dbReference type="ARBA" id="ARBA00022833"/>
    </source>
</evidence>
<dbReference type="FunFam" id="3.30.160.60:FF:001155">
    <property type="entry name" value="Zinc finger 30C"/>
    <property type="match status" value="1"/>
</dbReference>
<evidence type="ECO:0000256" key="3">
    <source>
        <dbReference type="ARBA" id="ARBA00022737"/>
    </source>
</evidence>
<dbReference type="GO" id="GO:0005634">
    <property type="term" value="C:nucleus"/>
    <property type="evidence" value="ECO:0007669"/>
    <property type="project" value="UniProtKB-SubCell"/>
</dbReference>
<dbReference type="AlphaFoldDB" id="A0A8X8BQN2"/>
<evidence type="ECO:0000256" key="9">
    <source>
        <dbReference type="ARBA" id="ARBA00023242"/>
    </source>
</evidence>
<accession>A0A8X8BQN2</accession>
<evidence type="ECO:0000313" key="10">
    <source>
        <dbReference type="EMBL" id="KAG2464396.1"/>
    </source>
</evidence>
<dbReference type="OrthoDB" id="6514172at2759"/>
<dbReference type="GO" id="GO:0000978">
    <property type="term" value="F:RNA polymerase II cis-regulatory region sequence-specific DNA binding"/>
    <property type="evidence" value="ECO:0007669"/>
    <property type="project" value="TreeGrafter"/>
</dbReference>
<sequence>MRDDGASVAVFREQFTSLKAALDAALCEFADSVDSRFLDFQLEKEKEIESLKQELESSRSEVRSLLCRTRVAHRIASQSHTDRSAKDATRDRGTEEGLGVRHYQTDPPRTQQSGQTELVDESKWRHNSSLILPEWERIVSECVTDRPAWDNKEAQEPSGKEMGHTKDKSLDQTFAVAVHDPQEVAASHCVDTDDSKVDFAYLVQDRKGLNKDIIKKEFSETDSNVDVVSDVPSLDPPVQNDPETYPVIHQVLMEGNAKVDYRQGGELPNDDITDERFTSRAINIQNKMFYCSVCGKSFNKKANMQRHQRIHTGEKPYTCSECGKTFTWIEALRAHHRIHTGERPYSCSQCGKAFSRIDNLKTHQRIHTGKKPYSCTECAKSFRHISTLKRHERIHASQKTYSCTVCGKVFVHFIDFMKHQRNHGGENPLTESTRSFRVASHLKMPQAIHNGEKPYCCAQCGRTFRYMSNWMHHERCHAGGKQ</sequence>
<gene>
    <name evidence="10" type="primary">Znf3_19</name>
    <name evidence="10" type="ORF">GTO96_0002468</name>
</gene>
<dbReference type="GO" id="GO:0008270">
    <property type="term" value="F:zinc ion binding"/>
    <property type="evidence" value="ECO:0007669"/>
    <property type="project" value="UniProtKB-KW"/>
</dbReference>
<dbReference type="PANTHER" id="PTHR23226:SF416">
    <property type="entry name" value="FI01424P"/>
    <property type="match status" value="1"/>
</dbReference>
<comment type="caution">
    <text evidence="10">The sequence shown here is derived from an EMBL/GenBank/DDBJ whole genome shotgun (WGS) entry which is preliminary data.</text>
</comment>
<keyword evidence="2" id="KW-0479">Metal-binding</keyword>
<keyword evidence="6" id="KW-0805">Transcription regulation</keyword>
<keyword evidence="11" id="KW-1185">Reference proteome</keyword>
<dbReference type="InterPro" id="IPR036236">
    <property type="entry name" value="Znf_C2H2_sf"/>
</dbReference>
<evidence type="ECO:0000256" key="2">
    <source>
        <dbReference type="ARBA" id="ARBA00022723"/>
    </source>
</evidence>
<feature type="non-terminal residue" evidence="10">
    <location>
        <position position="482"/>
    </location>
</feature>
<evidence type="ECO:0000313" key="11">
    <source>
        <dbReference type="Proteomes" id="UP000886611"/>
    </source>
</evidence>
<dbReference type="Pfam" id="PF00096">
    <property type="entry name" value="zf-C2H2"/>
    <property type="match status" value="5"/>
</dbReference>
<dbReference type="Gene3D" id="3.30.160.60">
    <property type="entry name" value="Classic Zinc Finger"/>
    <property type="match status" value="6"/>
</dbReference>
<proteinExistence type="predicted"/>
<dbReference type="Pfam" id="PF13912">
    <property type="entry name" value="zf-C2H2_6"/>
    <property type="match status" value="1"/>
</dbReference>